<evidence type="ECO:0000259" key="6">
    <source>
        <dbReference type="Pfam" id="PF01794"/>
    </source>
</evidence>
<evidence type="ECO:0000256" key="2">
    <source>
        <dbReference type="ARBA" id="ARBA00022692"/>
    </source>
</evidence>
<dbReference type="Proteomes" id="UP000472839">
    <property type="component" value="Unassembled WGS sequence"/>
</dbReference>
<gene>
    <name evidence="8" type="ORF">GBG18_13370</name>
    <name evidence="7" type="ORF">GBG19_11140</name>
</gene>
<feature type="transmembrane region" description="Helical" evidence="5">
    <location>
        <begin position="125"/>
        <end position="147"/>
    </location>
</feature>
<feature type="transmembrane region" description="Helical" evidence="5">
    <location>
        <begin position="12"/>
        <end position="31"/>
    </location>
</feature>
<keyword evidence="9" id="KW-1185">Reference proteome</keyword>
<accession>A0A6L4WQL9</accession>
<dbReference type="InterPro" id="IPR013130">
    <property type="entry name" value="Fe3_Rdtase_TM_dom"/>
</dbReference>
<evidence type="ECO:0000256" key="1">
    <source>
        <dbReference type="ARBA" id="ARBA00004141"/>
    </source>
</evidence>
<evidence type="ECO:0000256" key="5">
    <source>
        <dbReference type="SAM" id="Phobius"/>
    </source>
</evidence>
<dbReference type="AlphaFoldDB" id="A0A6L4WQL9"/>
<feature type="transmembrane region" description="Helical" evidence="5">
    <location>
        <begin position="83"/>
        <end position="105"/>
    </location>
</feature>
<dbReference type="EMBL" id="WFKJ01000054">
    <property type="protein sequence ID" value="KAB7888120.1"/>
    <property type="molecule type" value="Genomic_DNA"/>
</dbReference>
<proteinExistence type="predicted"/>
<evidence type="ECO:0000256" key="3">
    <source>
        <dbReference type="ARBA" id="ARBA00022989"/>
    </source>
</evidence>
<evidence type="ECO:0000313" key="9">
    <source>
        <dbReference type="Proteomes" id="UP000461010"/>
    </source>
</evidence>
<dbReference type="GO" id="GO:0016020">
    <property type="term" value="C:membrane"/>
    <property type="evidence" value="ECO:0007669"/>
    <property type="project" value="UniProtKB-SubCell"/>
</dbReference>
<feature type="transmembrane region" description="Helical" evidence="5">
    <location>
        <begin position="183"/>
        <end position="207"/>
    </location>
</feature>
<name>A0A6L4WQL9_9BACT</name>
<evidence type="ECO:0000313" key="10">
    <source>
        <dbReference type="Proteomes" id="UP000472839"/>
    </source>
</evidence>
<comment type="subcellular location">
    <subcellularLocation>
        <location evidence="1">Membrane</location>
        <topology evidence="1">Multi-pass membrane protein</topology>
    </subcellularLocation>
</comment>
<dbReference type="Proteomes" id="UP000461010">
    <property type="component" value="Unassembled WGS sequence"/>
</dbReference>
<comment type="caution">
    <text evidence="7">The sequence shown here is derived from an EMBL/GenBank/DDBJ whole genome shotgun (WGS) entry which is preliminary data.</text>
</comment>
<feature type="transmembrane region" description="Helical" evidence="5">
    <location>
        <begin position="43"/>
        <end position="62"/>
    </location>
</feature>
<evidence type="ECO:0000256" key="4">
    <source>
        <dbReference type="ARBA" id="ARBA00023136"/>
    </source>
</evidence>
<organism evidence="7 10">
    <name type="scientific">Poseidonibacter ostreae</name>
    <dbReference type="NCBI Taxonomy" id="2654171"/>
    <lineage>
        <taxon>Bacteria</taxon>
        <taxon>Pseudomonadati</taxon>
        <taxon>Campylobacterota</taxon>
        <taxon>Epsilonproteobacteria</taxon>
        <taxon>Campylobacterales</taxon>
        <taxon>Arcobacteraceae</taxon>
        <taxon>Poseidonibacter</taxon>
    </lineage>
</organism>
<sequence>MEIIMSKNIKILYIFLSITVFIALPFLFFVLGDTPSRSILKNTLSIITILSFFILFGQFLLSKTNTTIKEIFNYAKVVKVHKLIGYIVLPILIIHPALVVLPRFFEVGVSPFESFIKMITTFDNLGVILGLIAWGLMLSLGFTSMFRNRLNISYKAWKVFHGVLSLIFIIFASWHVIETGRHIDLAMSVLIILLTLISTILIIKTYIFKNVRGAK</sequence>
<protein>
    <submittedName>
        <fullName evidence="7">FAD/NAD(P)-binding:oxidoreductase</fullName>
    </submittedName>
</protein>
<keyword evidence="3 5" id="KW-1133">Transmembrane helix</keyword>
<evidence type="ECO:0000313" key="7">
    <source>
        <dbReference type="EMBL" id="KAB7887187.1"/>
    </source>
</evidence>
<feature type="transmembrane region" description="Helical" evidence="5">
    <location>
        <begin position="159"/>
        <end position="177"/>
    </location>
</feature>
<dbReference type="Pfam" id="PF01794">
    <property type="entry name" value="Ferric_reduct"/>
    <property type="match status" value="1"/>
</dbReference>
<keyword evidence="2 5" id="KW-0812">Transmembrane</keyword>
<reference evidence="9 10" key="1">
    <citation type="submission" date="2019-10" db="EMBL/GenBank/DDBJ databases">
        <title>Poseidonibacter ostreae sp. nov., isolated from the gut of the Ostrea denselamellosa.</title>
        <authorList>
            <person name="Choi A."/>
        </authorList>
    </citation>
    <scope>NUCLEOTIDE SEQUENCE [LARGE SCALE GENOMIC DNA]</scope>
    <source>
        <strain evidence="7 10">SJOD-M-33</strain>
        <strain evidence="8 9">SJOD-M-5</strain>
    </source>
</reference>
<evidence type="ECO:0000313" key="8">
    <source>
        <dbReference type="EMBL" id="KAB7888120.1"/>
    </source>
</evidence>
<keyword evidence="4 5" id="KW-0472">Membrane</keyword>
<dbReference type="EMBL" id="WFKK01000034">
    <property type="protein sequence ID" value="KAB7887187.1"/>
    <property type="molecule type" value="Genomic_DNA"/>
</dbReference>
<feature type="domain" description="Ferric oxidoreductase" evidence="6">
    <location>
        <begin position="49"/>
        <end position="171"/>
    </location>
</feature>